<dbReference type="InterPro" id="IPR050955">
    <property type="entry name" value="Plant_Biomass_Hydrol_Est"/>
</dbReference>
<dbReference type="Proteomes" id="UP000018837">
    <property type="component" value="Unassembled WGS sequence"/>
</dbReference>
<proteinExistence type="predicted"/>
<protein>
    <submittedName>
        <fullName evidence="4">Phospholipase</fullName>
    </submittedName>
</protein>
<feature type="chain" id="PRO_5004812443" evidence="2">
    <location>
        <begin position="24"/>
        <end position="266"/>
    </location>
</feature>
<organism evidence="4 5">
    <name type="scientific">Tannerella sp. oral taxon BU063 isolate Cell 2</name>
    <dbReference type="NCBI Taxonomy" id="1411148"/>
    <lineage>
        <taxon>Bacteria</taxon>
        <taxon>Pseudomonadati</taxon>
        <taxon>Bacteroidota</taxon>
        <taxon>Bacteroidia</taxon>
        <taxon>Bacteroidales</taxon>
        <taxon>Tannerellaceae</taxon>
        <taxon>Tannerella</taxon>
    </lineage>
</organism>
<dbReference type="PANTHER" id="PTHR43037">
    <property type="entry name" value="UNNAMED PRODUCT-RELATED"/>
    <property type="match status" value="1"/>
</dbReference>
<evidence type="ECO:0000259" key="3">
    <source>
        <dbReference type="Pfam" id="PF02230"/>
    </source>
</evidence>
<dbReference type="PATRIC" id="fig|1411148.3.peg.1122"/>
<dbReference type="GO" id="GO:0016787">
    <property type="term" value="F:hydrolase activity"/>
    <property type="evidence" value="ECO:0007669"/>
    <property type="project" value="InterPro"/>
</dbReference>
<dbReference type="InterPro" id="IPR003140">
    <property type="entry name" value="PLipase/COase/thioEstase"/>
</dbReference>
<reference evidence="4 5" key="1">
    <citation type="submission" date="2013-11" db="EMBL/GenBank/DDBJ databases">
        <title>Single cell genomics of uncultured Tannerella BU063 (oral taxon 286).</title>
        <authorList>
            <person name="Beall C.J."/>
            <person name="Campbell A.G."/>
            <person name="Griffen A.L."/>
            <person name="Podar M."/>
            <person name="Leys E.J."/>
        </authorList>
    </citation>
    <scope>NUCLEOTIDE SEQUENCE [LARGE SCALE GENOMIC DNA]</scope>
    <source>
        <strain evidence="4">Cell 2</strain>
    </source>
</reference>
<evidence type="ECO:0000256" key="2">
    <source>
        <dbReference type="SAM" id="SignalP"/>
    </source>
</evidence>
<feature type="domain" description="Phospholipase/carboxylesterase/thioesterase" evidence="3">
    <location>
        <begin position="137"/>
        <end position="252"/>
    </location>
</feature>
<gene>
    <name evidence="4" type="ORF">N425_07345</name>
</gene>
<dbReference type="AlphaFoldDB" id="W2C3P0"/>
<evidence type="ECO:0000256" key="1">
    <source>
        <dbReference type="ARBA" id="ARBA00022729"/>
    </source>
</evidence>
<evidence type="ECO:0000313" key="4">
    <source>
        <dbReference type="EMBL" id="ETK01824.1"/>
    </source>
</evidence>
<dbReference type="EMBL" id="AYUF01000429">
    <property type="protein sequence ID" value="ETK01824.1"/>
    <property type="molecule type" value="Genomic_DNA"/>
</dbReference>
<dbReference type="SUPFAM" id="SSF53474">
    <property type="entry name" value="alpha/beta-Hydrolases"/>
    <property type="match status" value="1"/>
</dbReference>
<evidence type="ECO:0000313" key="5">
    <source>
        <dbReference type="Proteomes" id="UP000018837"/>
    </source>
</evidence>
<feature type="signal peptide" evidence="2">
    <location>
        <begin position="1"/>
        <end position="23"/>
    </location>
</feature>
<name>W2C3P0_9BACT</name>
<comment type="caution">
    <text evidence="4">The sequence shown here is derived from an EMBL/GenBank/DDBJ whole genome shotgun (WGS) entry which is preliminary data.</text>
</comment>
<accession>W2C3P0</accession>
<dbReference type="Pfam" id="PF02230">
    <property type="entry name" value="Abhydrolase_2"/>
    <property type="match status" value="1"/>
</dbReference>
<dbReference type="PANTHER" id="PTHR43037:SF1">
    <property type="entry name" value="BLL1128 PROTEIN"/>
    <property type="match status" value="1"/>
</dbReference>
<dbReference type="Gene3D" id="3.40.50.1820">
    <property type="entry name" value="alpha/beta hydrolase"/>
    <property type="match status" value="1"/>
</dbReference>
<sequence length="266" mass="29570">MNVKFLSPLLLLLATATVGRVAAQCDSLGYRAAVYVSADGDSLPYRLLTPDTVVPGQRYPLVLFLHGAGERGRDNCAQLRHGAARFVDSTDRRQFPAYVLFPQCPSDEFWPAILRQDHFGRGANPFPLSQPMSRPLRLADELLEHTITQFPIDTMRIYVVGLSMGGMGTLDLVSRRPQRFAAAVAICGGVNVHRLELLRGTRTRFRLIHGDADPVVPVHFSREAAAALRRAGASVEYIELPGVGHGSWYNAFRRPDFLEWLFEAKN</sequence>
<dbReference type="InterPro" id="IPR029058">
    <property type="entry name" value="AB_hydrolase_fold"/>
</dbReference>
<keyword evidence="1 2" id="KW-0732">Signal</keyword>